<feature type="transmembrane region" description="Helical" evidence="1">
    <location>
        <begin position="160"/>
        <end position="183"/>
    </location>
</feature>
<feature type="transmembrane region" description="Helical" evidence="1">
    <location>
        <begin position="78"/>
        <end position="101"/>
    </location>
</feature>
<feature type="transmembrane region" description="Helical" evidence="1">
    <location>
        <begin position="52"/>
        <end position="72"/>
    </location>
</feature>
<dbReference type="PANTHER" id="PTHR10590">
    <property type="entry name" value="SODIUM/NUCLEOSIDE COTRANSPORTER"/>
    <property type="match status" value="1"/>
</dbReference>
<organism evidence="3 4">
    <name type="scientific">Amblyomma americanum</name>
    <name type="common">Lone star tick</name>
    <dbReference type="NCBI Taxonomy" id="6943"/>
    <lineage>
        <taxon>Eukaryota</taxon>
        <taxon>Metazoa</taxon>
        <taxon>Ecdysozoa</taxon>
        <taxon>Arthropoda</taxon>
        <taxon>Chelicerata</taxon>
        <taxon>Arachnida</taxon>
        <taxon>Acari</taxon>
        <taxon>Parasitiformes</taxon>
        <taxon>Ixodida</taxon>
        <taxon>Ixodoidea</taxon>
        <taxon>Ixodidae</taxon>
        <taxon>Amblyomminae</taxon>
        <taxon>Amblyomma</taxon>
    </lineage>
</organism>
<gene>
    <name evidence="3" type="ORF">V5799_007662</name>
</gene>
<dbReference type="InterPro" id="IPR011657">
    <property type="entry name" value="CNT_C_dom"/>
</dbReference>
<dbReference type="PANTHER" id="PTHR10590:SF4">
    <property type="entry name" value="SOLUTE CARRIER FAMILY 28 MEMBER 3"/>
    <property type="match status" value="1"/>
</dbReference>
<keyword evidence="1" id="KW-1133">Transmembrane helix</keyword>
<keyword evidence="1" id="KW-0812">Transmembrane</keyword>
<keyword evidence="4" id="KW-1185">Reference proteome</keyword>
<name>A0AAQ4FGQ1_AMBAM</name>
<dbReference type="AlphaFoldDB" id="A0AAQ4FGQ1"/>
<feature type="transmembrane region" description="Helical" evidence="1">
    <location>
        <begin position="113"/>
        <end position="137"/>
    </location>
</feature>
<evidence type="ECO:0000256" key="1">
    <source>
        <dbReference type="SAM" id="Phobius"/>
    </source>
</evidence>
<sequence length="218" mass="23102">MKFHDKGGRKEAPPLNGLEVLLCLKESGFYDTLKHSNVRAAICVSTSACRGVMFMIFFVNILYFYGIMQWLVKVVGKFLQLTIGTTVCESMTAAANIFLGMERNVLEAASNGSSVGMFIVGSIVANLVAFLAFIAFLNGSLQWIGSIIALDFLSFEERSVVIATYALCGFSNLGSVGICLGALGAMAPDRKGDFASVSVRALVAGSSACFLTACVAGT</sequence>
<dbReference type="GO" id="GO:0005886">
    <property type="term" value="C:plasma membrane"/>
    <property type="evidence" value="ECO:0007669"/>
    <property type="project" value="TreeGrafter"/>
</dbReference>
<protein>
    <recommendedName>
        <fullName evidence="2">Concentrative nucleoside transporter C-terminal domain-containing protein</fullName>
    </recommendedName>
</protein>
<dbReference type="Proteomes" id="UP001321473">
    <property type="component" value="Unassembled WGS sequence"/>
</dbReference>
<proteinExistence type="predicted"/>
<dbReference type="GO" id="GO:0005415">
    <property type="term" value="F:nucleoside:sodium symporter activity"/>
    <property type="evidence" value="ECO:0007669"/>
    <property type="project" value="TreeGrafter"/>
</dbReference>
<dbReference type="EMBL" id="JARKHS020003161">
    <property type="protein sequence ID" value="KAK8785973.1"/>
    <property type="molecule type" value="Genomic_DNA"/>
</dbReference>
<reference evidence="3 4" key="1">
    <citation type="journal article" date="2023" name="Arcadia Sci">
        <title>De novo assembly of a long-read Amblyomma americanum tick genome.</title>
        <authorList>
            <person name="Chou S."/>
            <person name="Poskanzer K.E."/>
            <person name="Rollins M."/>
            <person name="Thuy-Boun P.S."/>
        </authorList>
    </citation>
    <scope>NUCLEOTIDE SEQUENCE [LARGE SCALE GENOMIC DNA]</scope>
    <source>
        <strain evidence="3">F_SG_1</strain>
        <tissue evidence="3">Salivary glands</tissue>
    </source>
</reference>
<dbReference type="InterPro" id="IPR008276">
    <property type="entry name" value="C_nuclsd_transpt"/>
</dbReference>
<dbReference type="Pfam" id="PF07662">
    <property type="entry name" value="Nucleos_tra2_C"/>
    <property type="match status" value="1"/>
</dbReference>
<evidence type="ECO:0000259" key="2">
    <source>
        <dbReference type="Pfam" id="PF07662"/>
    </source>
</evidence>
<evidence type="ECO:0000313" key="4">
    <source>
        <dbReference type="Proteomes" id="UP001321473"/>
    </source>
</evidence>
<accession>A0AAQ4FGQ1</accession>
<evidence type="ECO:0000313" key="3">
    <source>
        <dbReference type="EMBL" id="KAK8785973.1"/>
    </source>
</evidence>
<keyword evidence="1" id="KW-0472">Membrane</keyword>
<feature type="domain" description="Concentrative nucleoside transporter C-terminal" evidence="2">
    <location>
        <begin position="155"/>
        <end position="217"/>
    </location>
</feature>
<comment type="caution">
    <text evidence="3">The sequence shown here is derived from an EMBL/GenBank/DDBJ whole genome shotgun (WGS) entry which is preliminary data.</text>
</comment>